<evidence type="ECO:0008006" key="3">
    <source>
        <dbReference type="Google" id="ProtNLM"/>
    </source>
</evidence>
<keyword evidence="2" id="KW-1185">Reference proteome</keyword>
<dbReference type="AlphaFoldDB" id="A0A1I7KCS2"/>
<reference evidence="1 2" key="1">
    <citation type="submission" date="2016-10" db="EMBL/GenBank/DDBJ databases">
        <authorList>
            <person name="de Groot N.N."/>
        </authorList>
    </citation>
    <scope>NUCLEOTIDE SEQUENCE [LARGE SCALE GENOMIC DNA]</scope>
    <source>
        <strain evidence="1 2">R-24608</strain>
    </source>
</reference>
<organism evidence="1 2">
    <name type="scientific">Paenacidovorax caeni</name>
    <dbReference type="NCBI Taxonomy" id="343013"/>
    <lineage>
        <taxon>Bacteria</taxon>
        <taxon>Pseudomonadati</taxon>
        <taxon>Pseudomonadota</taxon>
        <taxon>Betaproteobacteria</taxon>
        <taxon>Burkholderiales</taxon>
        <taxon>Comamonadaceae</taxon>
        <taxon>Paenacidovorax</taxon>
    </lineage>
</organism>
<dbReference type="Proteomes" id="UP000183656">
    <property type="component" value="Unassembled WGS sequence"/>
</dbReference>
<dbReference type="STRING" id="343013.SAMN04489707_104615"/>
<dbReference type="InterPro" id="IPR036866">
    <property type="entry name" value="RibonucZ/Hydroxyglut_hydro"/>
</dbReference>
<accession>A0A1I7KCS2</accession>
<dbReference type="Gene3D" id="3.60.15.10">
    <property type="entry name" value="Ribonuclease Z/Hydroxyacylglutathione hydrolase-like"/>
    <property type="match status" value="1"/>
</dbReference>
<dbReference type="SUPFAM" id="SSF56281">
    <property type="entry name" value="Metallo-hydrolase/oxidoreductase"/>
    <property type="match status" value="1"/>
</dbReference>
<gene>
    <name evidence="1" type="ORF">SAMN04489707_104615</name>
</gene>
<protein>
    <recommendedName>
        <fullName evidence="3">Metal-dependent hydrolase, beta-lactamase superfamily II</fullName>
    </recommendedName>
</protein>
<dbReference type="OrthoDB" id="9768813at2"/>
<evidence type="ECO:0000313" key="2">
    <source>
        <dbReference type="Proteomes" id="UP000183656"/>
    </source>
</evidence>
<sequence>MTNKHQIVFYPVGNGDTSQVVLSQGRRVLFDFCHRPNAESADTPEIDLKKRLKEELEAAGRDYFDVVAFTHADADHIMGSTQFFELKHAAKYQGKDRIKIRQLWVPAAMVLESASNDQQSDEFVILRQEARHRLLEGKAILVFSKPQALMDWLVPKLKERGEAATARDHLFVDAGTLVPGFSLAADGAEFFCHSPFIKHCEGGDVIRNTAALVFNVRLQAGDSTFDYLEIGDAHWEDLEDIVRITKWHKNDDRLAWDVVNIPHHCSYLSLSDVKGEKETEPKPLVKELLLAGKQDSYIVSCSKPVVDVKKSYDQIQPPHIQARKAYERYLKEVKGRKFLVTMEEPNATKPEPLVFDVTAGGVSWTKMALIGAPAIVASRPSRAG</sequence>
<dbReference type="EMBL" id="FPBX01000046">
    <property type="protein sequence ID" value="SFU95205.1"/>
    <property type="molecule type" value="Genomic_DNA"/>
</dbReference>
<name>A0A1I7KCS2_9BURK</name>
<evidence type="ECO:0000313" key="1">
    <source>
        <dbReference type="EMBL" id="SFU95205.1"/>
    </source>
</evidence>
<proteinExistence type="predicted"/>
<dbReference type="RefSeq" id="WP_054257806.1">
    <property type="nucleotide sequence ID" value="NZ_CYIG01000058.1"/>
</dbReference>